<feature type="compositionally biased region" description="Polar residues" evidence="1">
    <location>
        <begin position="123"/>
        <end position="132"/>
    </location>
</feature>
<comment type="caution">
    <text evidence="2">The sequence shown here is derived from an EMBL/GenBank/DDBJ whole genome shotgun (WGS) entry which is preliminary data.</text>
</comment>
<feature type="compositionally biased region" description="Basic and acidic residues" evidence="1">
    <location>
        <begin position="92"/>
        <end position="113"/>
    </location>
</feature>
<keyword evidence="3" id="KW-1185">Reference proteome</keyword>
<sequence>MGLSAPPPTDSVRSEVEQQHRGPLTSPGPVGRAGAQLQDVLPGQAEFALQELLLALQRRHAGLQLLGGVLHVPLPHAAGAGLTETHQPGGHPESRERRSNEQRHGTRLHREDAPPPPKCPTSDLMSPTSLTGRSAAVSSIPGDFSAPLGSFQTPQE</sequence>
<proteinExistence type="predicted"/>
<accession>A0A4Z2GCR3</accession>
<dbReference type="EMBL" id="SRLO01000615">
    <property type="protein sequence ID" value="TNN50494.1"/>
    <property type="molecule type" value="Genomic_DNA"/>
</dbReference>
<feature type="region of interest" description="Disordered" evidence="1">
    <location>
        <begin position="78"/>
        <end position="156"/>
    </location>
</feature>
<reference evidence="2 3" key="1">
    <citation type="submission" date="2019-03" db="EMBL/GenBank/DDBJ databases">
        <title>First draft genome of Liparis tanakae, snailfish: a comprehensive survey of snailfish specific genes.</title>
        <authorList>
            <person name="Kim W."/>
            <person name="Song I."/>
            <person name="Jeong J.-H."/>
            <person name="Kim D."/>
            <person name="Kim S."/>
            <person name="Ryu S."/>
            <person name="Song J.Y."/>
            <person name="Lee S.K."/>
        </authorList>
    </citation>
    <scope>NUCLEOTIDE SEQUENCE [LARGE SCALE GENOMIC DNA]</scope>
    <source>
        <tissue evidence="2">Muscle</tissue>
    </source>
</reference>
<evidence type="ECO:0000256" key="1">
    <source>
        <dbReference type="SAM" id="MobiDB-lite"/>
    </source>
</evidence>
<feature type="region of interest" description="Disordered" evidence="1">
    <location>
        <begin position="1"/>
        <end position="37"/>
    </location>
</feature>
<evidence type="ECO:0000313" key="3">
    <source>
        <dbReference type="Proteomes" id="UP000314294"/>
    </source>
</evidence>
<gene>
    <name evidence="2" type="ORF">EYF80_039304</name>
</gene>
<name>A0A4Z2GCR3_9TELE</name>
<organism evidence="2 3">
    <name type="scientific">Liparis tanakae</name>
    <name type="common">Tanaka's snailfish</name>
    <dbReference type="NCBI Taxonomy" id="230148"/>
    <lineage>
        <taxon>Eukaryota</taxon>
        <taxon>Metazoa</taxon>
        <taxon>Chordata</taxon>
        <taxon>Craniata</taxon>
        <taxon>Vertebrata</taxon>
        <taxon>Euteleostomi</taxon>
        <taxon>Actinopterygii</taxon>
        <taxon>Neopterygii</taxon>
        <taxon>Teleostei</taxon>
        <taxon>Neoteleostei</taxon>
        <taxon>Acanthomorphata</taxon>
        <taxon>Eupercaria</taxon>
        <taxon>Perciformes</taxon>
        <taxon>Cottioidei</taxon>
        <taxon>Cottales</taxon>
        <taxon>Liparidae</taxon>
        <taxon>Liparis</taxon>
    </lineage>
</organism>
<protein>
    <submittedName>
        <fullName evidence="2">Uncharacterized protein</fullName>
    </submittedName>
</protein>
<evidence type="ECO:0000313" key="2">
    <source>
        <dbReference type="EMBL" id="TNN50494.1"/>
    </source>
</evidence>
<dbReference type="Proteomes" id="UP000314294">
    <property type="component" value="Unassembled WGS sequence"/>
</dbReference>
<dbReference type="AlphaFoldDB" id="A0A4Z2GCR3"/>